<sequence>MDDPPQSPFGIPATAIPQIPCEVHLNQKVEAHFTARQRLTTPPHGLTTSTFSRKFIVQYPSRGNGDR</sequence>
<name>C1GHT5_PARBD</name>
<dbReference type="eggNOG" id="ENOG502RMBW">
    <property type="taxonomic scope" value="Eukaryota"/>
</dbReference>
<evidence type="ECO:0000313" key="1">
    <source>
        <dbReference type="EMBL" id="EEH50742.2"/>
    </source>
</evidence>
<dbReference type="RefSeq" id="XP_010762103.1">
    <property type="nucleotide sequence ID" value="XM_010763801.1"/>
</dbReference>
<protein>
    <submittedName>
        <fullName evidence="1">Uncharacterized protein</fullName>
    </submittedName>
</protein>
<dbReference type="EMBL" id="KN275965">
    <property type="protein sequence ID" value="EEH50742.2"/>
    <property type="molecule type" value="Genomic_DNA"/>
</dbReference>
<dbReference type="GeneID" id="22585455"/>
<keyword evidence="2" id="KW-1185">Reference proteome</keyword>
<dbReference type="HOGENOM" id="CLU_2813104_0_0_1"/>
<evidence type="ECO:0000313" key="2">
    <source>
        <dbReference type="Proteomes" id="UP000001628"/>
    </source>
</evidence>
<dbReference type="Proteomes" id="UP000001628">
    <property type="component" value="Unassembled WGS sequence"/>
</dbReference>
<accession>C1GHT5</accession>
<organism evidence="1 2">
    <name type="scientific">Paracoccidioides brasiliensis (strain Pb18)</name>
    <dbReference type="NCBI Taxonomy" id="502780"/>
    <lineage>
        <taxon>Eukaryota</taxon>
        <taxon>Fungi</taxon>
        <taxon>Dikarya</taxon>
        <taxon>Ascomycota</taxon>
        <taxon>Pezizomycotina</taxon>
        <taxon>Eurotiomycetes</taxon>
        <taxon>Eurotiomycetidae</taxon>
        <taxon>Onygenales</taxon>
        <taxon>Ajellomycetaceae</taxon>
        <taxon>Paracoccidioides</taxon>
    </lineage>
</organism>
<dbReference type="KEGG" id="pbn:PADG_06821"/>
<reference evidence="1 2" key="1">
    <citation type="journal article" date="2011" name="PLoS Genet.">
        <title>Comparative genomic analysis of human fungal pathogens causing paracoccidioidomycosis.</title>
        <authorList>
            <person name="Desjardins C.A."/>
            <person name="Champion M.D."/>
            <person name="Holder J.W."/>
            <person name="Muszewska A."/>
            <person name="Goldberg J."/>
            <person name="Bailao A.M."/>
            <person name="Brigido M.M."/>
            <person name="Ferreira M.E."/>
            <person name="Garcia A.M."/>
            <person name="Grynberg M."/>
            <person name="Gujja S."/>
            <person name="Heiman D.I."/>
            <person name="Henn M.R."/>
            <person name="Kodira C.D."/>
            <person name="Leon-Narvaez H."/>
            <person name="Longo L.V."/>
            <person name="Ma L.J."/>
            <person name="Malavazi I."/>
            <person name="Matsuo A.L."/>
            <person name="Morais F.V."/>
            <person name="Pereira M."/>
            <person name="Rodriguez-Brito S."/>
            <person name="Sakthikumar S."/>
            <person name="Salem-Izacc S.M."/>
            <person name="Sykes S.M."/>
            <person name="Teixeira M.M."/>
            <person name="Vallejo M.C."/>
            <person name="Walter M.E."/>
            <person name="Yandava C."/>
            <person name="Young S."/>
            <person name="Zeng Q."/>
            <person name="Zucker J."/>
            <person name="Felipe M.S."/>
            <person name="Goldman G.H."/>
            <person name="Haas B.J."/>
            <person name="McEwen J.G."/>
            <person name="Nino-Vega G."/>
            <person name="Puccia R."/>
            <person name="San-Blas G."/>
            <person name="Soares C.M."/>
            <person name="Birren B.W."/>
            <person name="Cuomo C.A."/>
        </authorList>
    </citation>
    <scope>NUCLEOTIDE SEQUENCE [LARGE SCALE GENOMIC DNA]</scope>
    <source>
        <strain evidence="1 2">Pb18</strain>
    </source>
</reference>
<proteinExistence type="predicted"/>
<dbReference type="AlphaFoldDB" id="C1GHT5"/>
<gene>
    <name evidence="1" type="ORF">PADG_06821</name>
</gene>
<dbReference type="InParanoid" id="C1GHT5"/>
<dbReference type="VEuPathDB" id="FungiDB:PADG_06821"/>